<reference evidence="3" key="1">
    <citation type="submission" date="2018-05" db="EMBL/GenBank/DDBJ databases">
        <title>Pseudarcicella sp. HME7025 Genome sequencing and assembly.</title>
        <authorList>
            <person name="Kim H."/>
            <person name="Kang H."/>
            <person name="Joh K."/>
        </authorList>
    </citation>
    <scope>NUCLEOTIDE SEQUENCE [LARGE SCALE GENOMIC DNA]</scope>
    <source>
        <strain evidence="3">HME7025</strain>
    </source>
</reference>
<evidence type="ECO:0000313" key="3">
    <source>
        <dbReference type="Proteomes" id="UP000245468"/>
    </source>
</evidence>
<evidence type="ECO:0000259" key="1">
    <source>
        <dbReference type="PROSITE" id="PS51688"/>
    </source>
</evidence>
<dbReference type="Proteomes" id="UP000245468">
    <property type="component" value="Chromosome"/>
</dbReference>
<dbReference type="Gene3D" id="1.10.10.10">
    <property type="entry name" value="Winged helix-like DNA-binding domain superfamily/Winged helix DNA-binding domain"/>
    <property type="match status" value="1"/>
</dbReference>
<feature type="domain" description="Peptidase S74" evidence="1">
    <location>
        <begin position="325"/>
        <end position="415"/>
    </location>
</feature>
<dbReference type="Pfam" id="PF13884">
    <property type="entry name" value="Peptidase_S74"/>
    <property type="match status" value="1"/>
</dbReference>
<dbReference type="EMBL" id="CP029346">
    <property type="protein sequence ID" value="AWL07966.1"/>
    <property type="molecule type" value="Genomic_DNA"/>
</dbReference>
<dbReference type="RefSeq" id="WP_109321745.1">
    <property type="nucleotide sequence ID" value="NZ_CP029346.1"/>
</dbReference>
<evidence type="ECO:0000313" key="2">
    <source>
        <dbReference type="EMBL" id="AWL07966.1"/>
    </source>
</evidence>
<organism evidence="2 3">
    <name type="scientific">Aquirufa nivalisilvae</name>
    <dbReference type="NCBI Taxonomy" id="2516557"/>
    <lineage>
        <taxon>Bacteria</taxon>
        <taxon>Pseudomonadati</taxon>
        <taxon>Bacteroidota</taxon>
        <taxon>Cytophagia</taxon>
        <taxon>Cytophagales</taxon>
        <taxon>Flectobacillaceae</taxon>
        <taxon>Aquirufa</taxon>
    </lineage>
</organism>
<name>A0A2S2DRF4_9BACT</name>
<dbReference type="OrthoDB" id="1001730at2"/>
<gene>
    <name evidence="2" type="ORF">HME7025_00081</name>
</gene>
<dbReference type="KEGG" id="psez:HME7025_00081"/>
<keyword evidence="3" id="KW-1185">Reference proteome</keyword>
<dbReference type="InterPro" id="IPR030392">
    <property type="entry name" value="S74_ICA"/>
</dbReference>
<proteinExistence type="predicted"/>
<dbReference type="AlphaFoldDB" id="A0A2S2DRF4"/>
<dbReference type="InterPro" id="IPR036388">
    <property type="entry name" value="WH-like_DNA-bd_sf"/>
</dbReference>
<dbReference type="PROSITE" id="PS51688">
    <property type="entry name" value="ICA"/>
    <property type="match status" value="1"/>
</dbReference>
<protein>
    <recommendedName>
        <fullName evidence="1">Peptidase S74 domain-containing protein</fullName>
    </recommendedName>
</protein>
<accession>A0A2S2DRF4</accession>
<sequence>MTPEEFESGVNNILDSTKPKGIDGSKGITKAIFKQIVAFFKSLLTETINIASSAGYKGLTSVTSITIGTGSKTFTTNKASTSSAFIAGLRVRVINTTTPTNYMEGVITSFTSTTLIVIVDYVAGSGTYAIWEIAVAGQKGLDGSNSVGGTQNFLQKLNSALGFVNSLIYDNGTGVGVNTTSIGSHKFTVEGDTNVNGILYITEWQAFANTVGSILGIGGLVASQFSQIDFYTNGVISYKVKSAGQVEFQNYIDSPYYKMGSWKILDFVSNTLKLGGINPSEWTAVEIHTSGSVRVRITASGVEINSLGTGTVYSNSGILTNTNPSDKKLKKGINPIAYGLNEILQLTPVTYFWKEDKIEQGIQFGFIAQDVKEIMPDLVKEGEGYLGLDKEAIYTVLVKAIQELKADVDSLRSEINR</sequence>